<evidence type="ECO:0000256" key="2">
    <source>
        <dbReference type="SAM" id="Phobius"/>
    </source>
</evidence>
<name>A0AAU3GQW3_9ACTN</name>
<sequence length="404" mass="40556">MGGPNGAPAPDGVGGEPADEDGGAVRSAVRAPEIAYHPARRAVARRGPADPVKVLMHRHRDLCERAVDPLEIAAGLEAHGLTDRAAARYRHRDVFSLAEELYARVPGTGRPAARAPGPDPGREATGWALPALLPGAACLATAGALRATEGVLGGEARFAVTAVGALLVVLGLRLALRSGPLRAPEAVGGVTLYVCWLLGYTVYGDDLLGQVISGGPDGHWTAAPAPLLGLTLALAPAAWCAHLFSVHARRRLAGSHGLSDFGAGVRPLLHGVVALFLCALTALLFLAALGHPGADGAESVTPAALAAPAALGVLLFLARLLAVHGFPEPAATGLAAACAVEVAAPFLVLAGRLPGLGLVARPVDALYAAAGPGGVPILACGVAAFGLLVHASVTLTRASAHATA</sequence>
<feature type="region of interest" description="Disordered" evidence="1">
    <location>
        <begin position="1"/>
        <end position="31"/>
    </location>
</feature>
<reference evidence="3" key="1">
    <citation type="submission" date="2022-10" db="EMBL/GenBank/DDBJ databases">
        <title>The complete genomes of actinobacterial strains from the NBC collection.</title>
        <authorList>
            <person name="Joergensen T.S."/>
            <person name="Alvarez Arevalo M."/>
            <person name="Sterndorff E.B."/>
            <person name="Faurdal D."/>
            <person name="Vuksanovic O."/>
            <person name="Mourched A.-S."/>
            <person name="Charusanti P."/>
            <person name="Shaw S."/>
            <person name="Blin K."/>
            <person name="Weber T."/>
        </authorList>
    </citation>
    <scope>NUCLEOTIDE SEQUENCE</scope>
    <source>
        <strain evidence="3">NBC_01401</strain>
    </source>
</reference>
<evidence type="ECO:0000313" key="3">
    <source>
        <dbReference type="EMBL" id="WTY95557.1"/>
    </source>
</evidence>
<feature type="transmembrane region" description="Helical" evidence="2">
    <location>
        <begin position="365"/>
        <end position="389"/>
    </location>
</feature>
<organism evidence="3">
    <name type="scientific">Streptomyces sp. NBC_01401</name>
    <dbReference type="NCBI Taxonomy" id="2903854"/>
    <lineage>
        <taxon>Bacteria</taxon>
        <taxon>Bacillati</taxon>
        <taxon>Actinomycetota</taxon>
        <taxon>Actinomycetes</taxon>
        <taxon>Kitasatosporales</taxon>
        <taxon>Streptomycetaceae</taxon>
        <taxon>Streptomyces</taxon>
    </lineage>
</organism>
<gene>
    <name evidence="3" type="ORF">OG626_11950</name>
</gene>
<feature type="transmembrane region" description="Helical" evidence="2">
    <location>
        <begin position="223"/>
        <end position="246"/>
    </location>
</feature>
<accession>A0AAU3GQW3</accession>
<evidence type="ECO:0008006" key="4">
    <source>
        <dbReference type="Google" id="ProtNLM"/>
    </source>
</evidence>
<keyword evidence="2" id="KW-0472">Membrane</keyword>
<keyword evidence="2" id="KW-1133">Transmembrane helix</keyword>
<feature type="transmembrane region" description="Helical" evidence="2">
    <location>
        <begin position="157"/>
        <end position="176"/>
    </location>
</feature>
<protein>
    <recommendedName>
        <fullName evidence="4">Integral membrane protein</fullName>
    </recommendedName>
</protein>
<keyword evidence="2" id="KW-0812">Transmembrane</keyword>
<feature type="transmembrane region" description="Helical" evidence="2">
    <location>
        <begin position="267"/>
        <end position="291"/>
    </location>
</feature>
<proteinExistence type="predicted"/>
<dbReference type="AlphaFoldDB" id="A0AAU3GQW3"/>
<feature type="transmembrane region" description="Helical" evidence="2">
    <location>
        <begin position="183"/>
        <end position="203"/>
    </location>
</feature>
<evidence type="ECO:0000256" key="1">
    <source>
        <dbReference type="SAM" id="MobiDB-lite"/>
    </source>
</evidence>
<feature type="transmembrane region" description="Helical" evidence="2">
    <location>
        <begin position="303"/>
        <end position="322"/>
    </location>
</feature>
<feature type="transmembrane region" description="Helical" evidence="2">
    <location>
        <begin position="334"/>
        <end position="353"/>
    </location>
</feature>
<dbReference type="EMBL" id="CP109535">
    <property type="protein sequence ID" value="WTY95557.1"/>
    <property type="molecule type" value="Genomic_DNA"/>
</dbReference>